<dbReference type="NCBIfam" id="TIGR00810">
    <property type="entry name" value="secG"/>
    <property type="match status" value="1"/>
</dbReference>
<feature type="compositionally biased region" description="Polar residues" evidence="11">
    <location>
        <begin position="82"/>
        <end position="93"/>
    </location>
</feature>
<evidence type="ECO:0000256" key="2">
    <source>
        <dbReference type="ARBA" id="ARBA00008445"/>
    </source>
</evidence>
<dbReference type="PANTHER" id="PTHR34182:SF1">
    <property type="entry name" value="PROTEIN-EXPORT MEMBRANE PROTEIN SECG"/>
    <property type="match status" value="1"/>
</dbReference>
<dbReference type="PRINTS" id="PR01651">
    <property type="entry name" value="SECGEXPORT"/>
</dbReference>
<dbReference type="Pfam" id="PF03840">
    <property type="entry name" value="SecG"/>
    <property type="match status" value="1"/>
</dbReference>
<feature type="transmembrane region" description="Helical" evidence="10">
    <location>
        <begin position="51"/>
        <end position="74"/>
    </location>
</feature>
<keyword evidence="5 10" id="KW-0812">Transmembrane</keyword>
<dbReference type="Proteomes" id="UP000238701">
    <property type="component" value="Unassembled WGS sequence"/>
</dbReference>
<dbReference type="GO" id="GO:0065002">
    <property type="term" value="P:intracellular protein transmembrane transport"/>
    <property type="evidence" value="ECO:0007669"/>
    <property type="project" value="TreeGrafter"/>
</dbReference>
<organism evidence="12 13">
    <name type="scientific">Candidatus Sulfotelmatobacter kueseliae</name>
    <dbReference type="NCBI Taxonomy" id="2042962"/>
    <lineage>
        <taxon>Bacteria</taxon>
        <taxon>Pseudomonadati</taxon>
        <taxon>Acidobacteriota</taxon>
        <taxon>Terriglobia</taxon>
        <taxon>Terriglobales</taxon>
        <taxon>Candidatus Korobacteraceae</taxon>
        <taxon>Candidatus Sulfotelmatobacter</taxon>
    </lineage>
</organism>
<evidence type="ECO:0000256" key="5">
    <source>
        <dbReference type="ARBA" id="ARBA00022692"/>
    </source>
</evidence>
<keyword evidence="6 10" id="KW-0653">Protein transport</keyword>
<comment type="caution">
    <text evidence="10">Lacks conserved residue(s) required for the propagation of feature annotation.</text>
</comment>
<dbReference type="OrthoDB" id="121323at2"/>
<keyword evidence="7 10" id="KW-1133">Transmembrane helix</keyword>
<dbReference type="GO" id="GO:0015450">
    <property type="term" value="F:protein-transporting ATPase activity"/>
    <property type="evidence" value="ECO:0007669"/>
    <property type="project" value="UniProtKB-UniRule"/>
</dbReference>
<accession>A0A2U3KSB6</accession>
<comment type="subcellular location">
    <subcellularLocation>
        <location evidence="1 10">Cell membrane</location>
        <topology evidence="1 10">Multi-pass membrane protein</topology>
    </subcellularLocation>
</comment>
<dbReference type="GO" id="GO:0005886">
    <property type="term" value="C:plasma membrane"/>
    <property type="evidence" value="ECO:0007669"/>
    <property type="project" value="UniProtKB-SubCell"/>
</dbReference>
<dbReference type="GO" id="GO:0009306">
    <property type="term" value="P:protein secretion"/>
    <property type="evidence" value="ECO:0007669"/>
    <property type="project" value="UniProtKB-UniRule"/>
</dbReference>
<evidence type="ECO:0000313" key="12">
    <source>
        <dbReference type="EMBL" id="SPF42490.1"/>
    </source>
</evidence>
<comment type="similarity">
    <text evidence="2 10">Belongs to the SecG family.</text>
</comment>
<protein>
    <recommendedName>
        <fullName evidence="10">Protein-export membrane protein SecG</fullName>
    </recommendedName>
</protein>
<evidence type="ECO:0000256" key="9">
    <source>
        <dbReference type="ARBA" id="ARBA00023136"/>
    </source>
</evidence>
<name>A0A2U3KSB6_9BACT</name>
<keyword evidence="9 10" id="KW-0472">Membrane</keyword>
<proteinExistence type="inferred from homology"/>
<gene>
    <name evidence="12" type="ORF">SBA1_460087</name>
</gene>
<keyword evidence="3 10" id="KW-0813">Transport</keyword>
<evidence type="ECO:0000256" key="1">
    <source>
        <dbReference type="ARBA" id="ARBA00004651"/>
    </source>
</evidence>
<keyword evidence="8 10" id="KW-0811">Translocation</keyword>
<dbReference type="GO" id="GO:0043952">
    <property type="term" value="P:protein transport by the Sec complex"/>
    <property type="evidence" value="ECO:0007669"/>
    <property type="project" value="TreeGrafter"/>
</dbReference>
<dbReference type="EMBL" id="OMOD01000140">
    <property type="protein sequence ID" value="SPF42490.1"/>
    <property type="molecule type" value="Genomic_DNA"/>
</dbReference>
<evidence type="ECO:0000256" key="4">
    <source>
        <dbReference type="ARBA" id="ARBA00022475"/>
    </source>
</evidence>
<reference evidence="13" key="1">
    <citation type="submission" date="2018-02" db="EMBL/GenBank/DDBJ databases">
        <authorList>
            <person name="Hausmann B."/>
        </authorList>
    </citation>
    <scope>NUCLEOTIDE SEQUENCE [LARGE SCALE GENOMIC DNA]</scope>
    <source>
        <strain evidence="13">Peat soil MAG SbA1</strain>
    </source>
</reference>
<evidence type="ECO:0000256" key="3">
    <source>
        <dbReference type="ARBA" id="ARBA00022448"/>
    </source>
</evidence>
<comment type="function">
    <text evidence="10">Involved in protein export. Participates in an early event of protein translocation.</text>
</comment>
<sequence>MAYLVTAIHILVCFFIIVVVLLQSGKSGDISAAFGGQGSQTAFGPRGAASALSRATTWSAVAFMITSITLSIYASKRTGPTSVLQGIKSQPVKTQPAPAQQPTTPPAQK</sequence>
<dbReference type="AlphaFoldDB" id="A0A2U3KSB6"/>
<dbReference type="PANTHER" id="PTHR34182">
    <property type="entry name" value="PROTEIN-EXPORT MEMBRANE PROTEIN SECG"/>
    <property type="match status" value="1"/>
</dbReference>
<evidence type="ECO:0000256" key="8">
    <source>
        <dbReference type="ARBA" id="ARBA00023010"/>
    </source>
</evidence>
<evidence type="ECO:0000313" key="13">
    <source>
        <dbReference type="Proteomes" id="UP000238701"/>
    </source>
</evidence>
<dbReference type="InterPro" id="IPR004692">
    <property type="entry name" value="SecG"/>
</dbReference>
<feature type="region of interest" description="Disordered" evidence="11">
    <location>
        <begin position="82"/>
        <end position="109"/>
    </location>
</feature>
<evidence type="ECO:0000256" key="11">
    <source>
        <dbReference type="SAM" id="MobiDB-lite"/>
    </source>
</evidence>
<evidence type="ECO:0000256" key="6">
    <source>
        <dbReference type="ARBA" id="ARBA00022927"/>
    </source>
</evidence>
<evidence type="ECO:0000256" key="10">
    <source>
        <dbReference type="RuleBase" id="RU365087"/>
    </source>
</evidence>
<evidence type="ECO:0000256" key="7">
    <source>
        <dbReference type="ARBA" id="ARBA00022989"/>
    </source>
</evidence>
<keyword evidence="4 10" id="KW-1003">Cell membrane</keyword>